<dbReference type="AlphaFoldDB" id="A0A166AIA8"/>
<evidence type="ECO:0000256" key="1">
    <source>
        <dbReference type="SAM" id="MobiDB-lite"/>
    </source>
</evidence>
<dbReference type="Proteomes" id="UP000077266">
    <property type="component" value="Unassembled WGS sequence"/>
</dbReference>
<gene>
    <name evidence="2" type="ORF">EXIGLDRAFT_693000</name>
</gene>
<name>A0A166AIA8_EXIGL</name>
<protein>
    <submittedName>
        <fullName evidence="2">Uncharacterized protein</fullName>
    </submittedName>
</protein>
<feature type="compositionally biased region" description="Polar residues" evidence="1">
    <location>
        <begin position="314"/>
        <end position="326"/>
    </location>
</feature>
<accession>A0A166AIA8</accession>
<sequence length="406" mass="44713">MCGAICNTLQTRVARSPPIHGLQTAFRIPVPLIQVSLLSWYLPPSMTLPLPRRASSSTTPSTPDVLKELFGTRPFPELLALLDPHVESLLWQVIRHIDVGTFREIQTAKRPSRQLVLHLRAHKDDLELNNGFKRAVEEHEELGKVIGEVKEEKERPQAQRKSSLPAAPTSSLLLESRELLRAPTLRCKPRTLPFAEIRRPDQWEDEVLAVLKDNAPPLVVTFCDPSDPLLPEEYVAEMSQLAHECRAEASAKPLARFKKVAVAAVRERAESIIPEPITTFPTVLIILRSGFRRVDGLDVKRVRKRLLGRRRPSEASSPTSNDSSIESPPGAMPNIQPVLVEAATEPTASSAQEPVPSPAGVGDTGVEPDTKSSGHILVPLQHQTGSHDFLDPAVVLSWLPSFQAAA</sequence>
<dbReference type="InParanoid" id="A0A166AIA8"/>
<proteinExistence type="predicted"/>
<evidence type="ECO:0000313" key="2">
    <source>
        <dbReference type="EMBL" id="KZV92149.1"/>
    </source>
</evidence>
<dbReference type="EMBL" id="KV426013">
    <property type="protein sequence ID" value="KZV92149.1"/>
    <property type="molecule type" value="Genomic_DNA"/>
</dbReference>
<evidence type="ECO:0000313" key="3">
    <source>
        <dbReference type="Proteomes" id="UP000077266"/>
    </source>
</evidence>
<reference evidence="2 3" key="1">
    <citation type="journal article" date="2016" name="Mol. Biol. Evol.">
        <title>Comparative Genomics of Early-Diverging Mushroom-Forming Fungi Provides Insights into the Origins of Lignocellulose Decay Capabilities.</title>
        <authorList>
            <person name="Nagy L.G."/>
            <person name="Riley R."/>
            <person name="Tritt A."/>
            <person name="Adam C."/>
            <person name="Daum C."/>
            <person name="Floudas D."/>
            <person name="Sun H."/>
            <person name="Yadav J.S."/>
            <person name="Pangilinan J."/>
            <person name="Larsson K.H."/>
            <person name="Matsuura K."/>
            <person name="Barry K."/>
            <person name="Labutti K."/>
            <person name="Kuo R."/>
            <person name="Ohm R.A."/>
            <person name="Bhattacharya S.S."/>
            <person name="Shirouzu T."/>
            <person name="Yoshinaga Y."/>
            <person name="Martin F.M."/>
            <person name="Grigoriev I.V."/>
            <person name="Hibbett D.S."/>
        </authorList>
    </citation>
    <scope>NUCLEOTIDE SEQUENCE [LARGE SCALE GENOMIC DNA]</scope>
    <source>
        <strain evidence="2 3">HHB12029</strain>
    </source>
</reference>
<keyword evidence="3" id="KW-1185">Reference proteome</keyword>
<dbReference type="OrthoDB" id="3319612at2759"/>
<organism evidence="2 3">
    <name type="scientific">Exidia glandulosa HHB12029</name>
    <dbReference type="NCBI Taxonomy" id="1314781"/>
    <lineage>
        <taxon>Eukaryota</taxon>
        <taxon>Fungi</taxon>
        <taxon>Dikarya</taxon>
        <taxon>Basidiomycota</taxon>
        <taxon>Agaricomycotina</taxon>
        <taxon>Agaricomycetes</taxon>
        <taxon>Auriculariales</taxon>
        <taxon>Exidiaceae</taxon>
        <taxon>Exidia</taxon>
    </lineage>
</organism>
<feature type="region of interest" description="Disordered" evidence="1">
    <location>
        <begin position="308"/>
        <end position="373"/>
    </location>
</feature>